<dbReference type="AlphaFoldDB" id="A0A1I0NMX7"/>
<dbReference type="InterPro" id="IPR000073">
    <property type="entry name" value="AB_hydrolase_1"/>
</dbReference>
<keyword evidence="3" id="KW-1185">Reference proteome</keyword>
<name>A0A1I0NMX7_9FLAO</name>
<dbReference type="SUPFAM" id="SSF53474">
    <property type="entry name" value="alpha/beta-Hydrolases"/>
    <property type="match status" value="1"/>
</dbReference>
<organism evidence="2 3">
    <name type="scientific">Chryseobacterium wanjuense</name>
    <dbReference type="NCBI Taxonomy" id="356305"/>
    <lineage>
        <taxon>Bacteria</taxon>
        <taxon>Pseudomonadati</taxon>
        <taxon>Bacteroidota</taxon>
        <taxon>Flavobacteriia</taxon>
        <taxon>Flavobacteriales</taxon>
        <taxon>Weeksellaceae</taxon>
        <taxon>Chryseobacterium group</taxon>
        <taxon>Chryseobacterium</taxon>
    </lineage>
</organism>
<dbReference type="EMBL" id="FOIU01000001">
    <property type="protein sequence ID" value="SEW02548.1"/>
    <property type="molecule type" value="Genomic_DNA"/>
</dbReference>
<dbReference type="PANTHER" id="PTHR43194:SF2">
    <property type="entry name" value="PEROXISOMAL MEMBRANE PROTEIN LPX1"/>
    <property type="match status" value="1"/>
</dbReference>
<dbReference type="GO" id="GO:0016787">
    <property type="term" value="F:hydrolase activity"/>
    <property type="evidence" value="ECO:0007669"/>
    <property type="project" value="UniProtKB-KW"/>
</dbReference>
<evidence type="ECO:0000313" key="2">
    <source>
        <dbReference type="EMBL" id="SEW02548.1"/>
    </source>
</evidence>
<dbReference type="STRING" id="356305.SAMN05421841_0687"/>
<gene>
    <name evidence="2" type="ORF">SAMN05421841_0687</name>
</gene>
<proteinExistence type="predicted"/>
<dbReference type="PANTHER" id="PTHR43194">
    <property type="entry name" value="HYDROLASE ALPHA/BETA FOLD FAMILY"/>
    <property type="match status" value="1"/>
</dbReference>
<dbReference type="Proteomes" id="UP000199469">
    <property type="component" value="Unassembled WGS sequence"/>
</dbReference>
<sequence>MIKIVKFNSLQSAYMETAKQKSNIIVFIHGLFLNNESWTEWKNYFEAIGYTVYAPAYPGHTGNPVSLRANIDPELITAGFTDVMNVMNSFVDSLSEKPIVIGHSMGGLVAQKLAEAGKAVACVSIDGAPPKNVMPPFTTIKTTWPALNIFKNNSHAYLGTRKWYRKSFFNTVSEEESNSFYEKHAVPESRKIVKESAFSSASKINFKKPHVPLLFISGEMDAFFPPGFIKKIAGMYSDKNSIVQFKMFEKRSHFICGEKNWMQVADYINIWLCDVLNKIK</sequence>
<dbReference type="InterPro" id="IPR050228">
    <property type="entry name" value="Carboxylesterase_BioH"/>
</dbReference>
<keyword evidence="2" id="KW-0378">Hydrolase</keyword>
<reference evidence="3" key="1">
    <citation type="submission" date="2016-10" db="EMBL/GenBank/DDBJ databases">
        <authorList>
            <person name="Varghese N."/>
            <person name="Submissions S."/>
        </authorList>
    </citation>
    <scope>NUCLEOTIDE SEQUENCE [LARGE SCALE GENOMIC DNA]</scope>
    <source>
        <strain evidence="3">DSM 17724</strain>
    </source>
</reference>
<dbReference type="InterPro" id="IPR029058">
    <property type="entry name" value="AB_hydrolase_fold"/>
</dbReference>
<dbReference type="Pfam" id="PF12697">
    <property type="entry name" value="Abhydrolase_6"/>
    <property type="match status" value="1"/>
</dbReference>
<dbReference type="Gene3D" id="3.40.50.1820">
    <property type="entry name" value="alpha/beta hydrolase"/>
    <property type="match status" value="1"/>
</dbReference>
<evidence type="ECO:0000313" key="3">
    <source>
        <dbReference type="Proteomes" id="UP000199469"/>
    </source>
</evidence>
<evidence type="ECO:0000259" key="1">
    <source>
        <dbReference type="Pfam" id="PF12697"/>
    </source>
</evidence>
<accession>A0A1I0NMX7</accession>
<protein>
    <submittedName>
        <fullName evidence="2">Lysophospholipase, alpha-beta hydrolase superfamily</fullName>
    </submittedName>
</protein>
<feature type="domain" description="AB hydrolase-1" evidence="1">
    <location>
        <begin position="25"/>
        <end position="222"/>
    </location>
</feature>